<keyword evidence="6" id="KW-1185">Reference proteome</keyword>
<dbReference type="Gene3D" id="3.30.70.270">
    <property type="match status" value="1"/>
</dbReference>
<keyword evidence="3" id="KW-1133">Transmembrane helix</keyword>
<evidence type="ECO:0000256" key="3">
    <source>
        <dbReference type="SAM" id="Phobius"/>
    </source>
</evidence>
<gene>
    <name evidence="5" type="ORF">QO014_000398</name>
</gene>
<feature type="transmembrane region" description="Helical" evidence="3">
    <location>
        <begin position="120"/>
        <end position="140"/>
    </location>
</feature>
<dbReference type="InterPro" id="IPR000160">
    <property type="entry name" value="GGDEF_dom"/>
</dbReference>
<keyword evidence="3" id="KW-0812">Transmembrane</keyword>
<dbReference type="InterPro" id="IPR043128">
    <property type="entry name" value="Rev_trsase/Diguanyl_cyclase"/>
</dbReference>
<dbReference type="EC" id="2.7.7.65" evidence="1"/>
<dbReference type="Proteomes" id="UP001241603">
    <property type="component" value="Unassembled WGS sequence"/>
</dbReference>
<comment type="caution">
    <text evidence="5">The sequence shown here is derived from an EMBL/GenBank/DDBJ whole genome shotgun (WGS) entry which is preliminary data.</text>
</comment>
<evidence type="ECO:0000313" key="5">
    <source>
        <dbReference type="EMBL" id="MDQ0436028.1"/>
    </source>
</evidence>
<evidence type="ECO:0000256" key="1">
    <source>
        <dbReference type="ARBA" id="ARBA00012528"/>
    </source>
</evidence>
<dbReference type="RefSeq" id="WP_266346972.1">
    <property type="nucleotide sequence ID" value="NZ_JAPKNG010000001.1"/>
</dbReference>
<protein>
    <recommendedName>
        <fullName evidence="1">diguanylate cyclase</fullName>
        <ecNumber evidence="1">2.7.7.65</ecNumber>
    </recommendedName>
</protein>
<evidence type="ECO:0000313" key="6">
    <source>
        <dbReference type="Proteomes" id="UP001241603"/>
    </source>
</evidence>
<dbReference type="NCBIfam" id="TIGR00254">
    <property type="entry name" value="GGDEF"/>
    <property type="match status" value="1"/>
</dbReference>
<dbReference type="PANTHER" id="PTHR45138:SF9">
    <property type="entry name" value="DIGUANYLATE CYCLASE DGCM-RELATED"/>
    <property type="match status" value="1"/>
</dbReference>
<dbReference type="InterPro" id="IPR029787">
    <property type="entry name" value="Nucleotide_cyclase"/>
</dbReference>
<feature type="transmembrane region" description="Helical" evidence="3">
    <location>
        <begin position="152"/>
        <end position="172"/>
    </location>
</feature>
<feature type="transmembrane region" description="Helical" evidence="3">
    <location>
        <begin position="92"/>
        <end position="114"/>
    </location>
</feature>
<feature type="transmembrane region" description="Helical" evidence="3">
    <location>
        <begin position="6"/>
        <end position="28"/>
    </location>
</feature>
<dbReference type="SUPFAM" id="SSF55073">
    <property type="entry name" value="Nucleotide cyclase"/>
    <property type="match status" value="1"/>
</dbReference>
<accession>A0ABU0H142</accession>
<dbReference type="CDD" id="cd01949">
    <property type="entry name" value="GGDEF"/>
    <property type="match status" value="1"/>
</dbReference>
<reference evidence="5 6" key="1">
    <citation type="submission" date="2023-07" db="EMBL/GenBank/DDBJ databases">
        <title>Genomic Encyclopedia of Type Strains, Phase IV (KMG-IV): sequencing the most valuable type-strain genomes for metagenomic binning, comparative biology and taxonomic classification.</title>
        <authorList>
            <person name="Goeker M."/>
        </authorList>
    </citation>
    <scope>NUCLEOTIDE SEQUENCE [LARGE SCALE GENOMIC DNA]</scope>
    <source>
        <strain evidence="5 6">B6-8</strain>
    </source>
</reference>
<evidence type="ECO:0000256" key="2">
    <source>
        <dbReference type="ARBA" id="ARBA00034247"/>
    </source>
</evidence>
<dbReference type="Pfam" id="PF00990">
    <property type="entry name" value="GGDEF"/>
    <property type="match status" value="1"/>
</dbReference>
<feature type="transmembrane region" description="Helical" evidence="3">
    <location>
        <begin position="62"/>
        <end position="80"/>
    </location>
</feature>
<dbReference type="PROSITE" id="PS50887">
    <property type="entry name" value="GGDEF"/>
    <property type="match status" value="1"/>
</dbReference>
<comment type="catalytic activity">
    <reaction evidence="2">
        <text>2 GTP = 3',3'-c-di-GMP + 2 diphosphate</text>
        <dbReference type="Rhea" id="RHEA:24898"/>
        <dbReference type="ChEBI" id="CHEBI:33019"/>
        <dbReference type="ChEBI" id="CHEBI:37565"/>
        <dbReference type="ChEBI" id="CHEBI:58805"/>
        <dbReference type="EC" id="2.7.7.65"/>
    </reaction>
</comment>
<dbReference type="InterPro" id="IPR050469">
    <property type="entry name" value="Diguanylate_Cyclase"/>
</dbReference>
<feature type="domain" description="GGDEF" evidence="4">
    <location>
        <begin position="249"/>
        <end position="381"/>
    </location>
</feature>
<feature type="transmembrane region" description="Helical" evidence="3">
    <location>
        <begin position="35"/>
        <end position="56"/>
    </location>
</feature>
<dbReference type="PANTHER" id="PTHR45138">
    <property type="entry name" value="REGULATORY COMPONENTS OF SENSORY TRANSDUCTION SYSTEM"/>
    <property type="match status" value="1"/>
</dbReference>
<feature type="transmembrane region" description="Helical" evidence="3">
    <location>
        <begin position="184"/>
        <end position="207"/>
    </location>
</feature>
<dbReference type="EMBL" id="JAUSVO010000001">
    <property type="protein sequence ID" value="MDQ0436028.1"/>
    <property type="molecule type" value="Genomic_DNA"/>
</dbReference>
<evidence type="ECO:0000259" key="4">
    <source>
        <dbReference type="PROSITE" id="PS50887"/>
    </source>
</evidence>
<sequence>MLLHVPTLVVVLIGVCLLSGAAIMLRWARSGRSDYLLCWSLALLAAGVVFSLLMLRGTAPDWLTIAIANALALVALGLTWNGIRLFDRRRPFWALPLVLPALWLASCTVPEIYGSFANRSLVASFLVAVASLALGYQVWFGRSDYLAARWPLAALCLVHATVSILRIGYILWHGSAGVEGTDLFTSLGLLELIFVLFALMIFGLGLTQQRTEGVLRRLASEDGLTGLLNRTAFIEQSEAMIRQAGREHANVGLILCDLDRFKSINDHYGHAAGDQVLVAFADIVRGALRSDDLVCRLGGEEFAALLIGVDDTVAIRIAERMRADLSRARIMFEEVRLSATVSIGFASAPGERADLASLMARADSALYKAKRSGRDLVQPAA</sequence>
<organism evidence="5 6">
    <name type="scientific">Kaistia dalseonensis</name>
    <dbReference type="NCBI Taxonomy" id="410840"/>
    <lineage>
        <taxon>Bacteria</taxon>
        <taxon>Pseudomonadati</taxon>
        <taxon>Pseudomonadota</taxon>
        <taxon>Alphaproteobacteria</taxon>
        <taxon>Hyphomicrobiales</taxon>
        <taxon>Kaistiaceae</taxon>
        <taxon>Kaistia</taxon>
    </lineage>
</organism>
<keyword evidence="3" id="KW-0472">Membrane</keyword>
<dbReference type="SMART" id="SM00267">
    <property type="entry name" value="GGDEF"/>
    <property type="match status" value="1"/>
</dbReference>
<name>A0ABU0H142_9HYPH</name>
<proteinExistence type="predicted"/>